<feature type="transmembrane region" description="Helical" evidence="1">
    <location>
        <begin position="12"/>
        <end position="40"/>
    </location>
</feature>
<evidence type="ECO:0000256" key="1">
    <source>
        <dbReference type="SAM" id="Phobius"/>
    </source>
</evidence>
<organism evidence="2 3">
    <name type="scientific">Chitinophaga nivalis</name>
    <dbReference type="NCBI Taxonomy" id="2991709"/>
    <lineage>
        <taxon>Bacteria</taxon>
        <taxon>Pseudomonadati</taxon>
        <taxon>Bacteroidota</taxon>
        <taxon>Chitinophagia</taxon>
        <taxon>Chitinophagales</taxon>
        <taxon>Chitinophagaceae</taxon>
        <taxon>Chitinophaga</taxon>
    </lineage>
</organism>
<comment type="caution">
    <text evidence="2">The sequence shown here is derived from an EMBL/GenBank/DDBJ whole genome shotgun (WGS) entry which is preliminary data.</text>
</comment>
<proteinExistence type="predicted"/>
<evidence type="ECO:0000313" key="2">
    <source>
        <dbReference type="EMBL" id="MCW3485016.1"/>
    </source>
</evidence>
<dbReference type="Proteomes" id="UP001207742">
    <property type="component" value="Unassembled WGS sequence"/>
</dbReference>
<evidence type="ECO:0000313" key="3">
    <source>
        <dbReference type="Proteomes" id="UP001207742"/>
    </source>
</evidence>
<keyword evidence="1" id="KW-0812">Transmembrane</keyword>
<feature type="transmembrane region" description="Helical" evidence="1">
    <location>
        <begin position="60"/>
        <end position="80"/>
    </location>
</feature>
<reference evidence="2 3" key="1">
    <citation type="submission" date="2022-10" db="EMBL/GenBank/DDBJ databases">
        <title>Chitinophaga nivalis PC15 sp. nov., isolated from Pyeongchang county, South Korea.</title>
        <authorList>
            <person name="Trinh H.N."/>
        </authorList>
    </citation>
    <scope>NUCLEOTIDE SEQUENCE [LARGE SCALE GENOMIC DNA]</scope>
    <source>
        <strain evidence="2 3">PC14</strain>
    </source>
</reference>
<gene>
    <name evidence="2" type="ORF">OL497_13990</name>
</gene>
<feature type="transmembrane region" description="Helical" evidence="1">
    <location>
        <begin position="118"/>
        <end position="136"/>
    </location>
</feature>
<dbReference type="RefSeq" id="WP_264730979.1">
    <property type="nucleotide sequence ID" value="NZ_JAPDNR010000001.1"/>
</dbReference>
<feature type="transmembrane region" description="Helical" evidence="1">
    <location>
        <begin position="92"/>
        <end position="112"/>
    </location>
</feature>
<keyword evidence="1" id="KW-1133">Transmembrane helix</keyword>
<accession>A0ABT3IM87</accession>
<name>A0ABT3IM87_9BACT</name>
<evidence type="ECO:0008006" key="4">
    <source>
        <dbReference type="Google" id="ProtNLM"/>
    </source>
</evidence>
<protein>
    <recommendedName>
        <fullName evidence="4">DUF4345 domain-containing protein</fullName>
    </recommendedName>
</protein>
<sequence length="146" mass="16809">MNMVKRRHVLSGFLLYFNVLMIGCFACIYGLTPVILPYHLKIMGVTQEQLDKEIVRGFLLLYRVAAIFMGATGMLLYGLIKYAYGQKLTWSRYVIHITLLMIQAGMLYISFVVHQWNIFILILTAAICTIVSFLIARQCFHPSKDH</sequence>
<dbReference type="EMBL" id="JAPDNS010000001">
    <property type="protein sequence ID" value="MCW3485016.1"/>
    <property type="molecule type" value="Genomic_DNA"/>
</dbReference>
<keyword evidence="1" id="KW-0472">Membrane</keyword>
<dbReference type="PROSITE" id="PS51257">
    <property type="entry name" value="PROKAR_LIPOPROTEIN"/>
    <property type="match status" value="1"/>
</dbReference>
<keyword evidence="3" id="KW-1185">Reference proteome</keyword>